<evidence type="ECO:0000256" key="5">
    <source>
        <dbReference type="ARBA" id="ARBA00023004"/>
    </source>
</evidence>
<reference evidence="7 8" key="1">
    <citation type="submission" date="2023-03" db="EMBL/GenBank/DDBJ databases">
        <title>YIM 152171 draft genome.</title>
        <authorList>
            <person name="Yang Z."/>
        </authorList>
    </citation>
    <scope>NUCLEOTIDE SEQUENCE [LARGE SCALE GENOMIC DNA]</scope>
    <source>
        <strain evidence="7 8">YIM 152171</strain>
    </source>
</reference>
<dbReference type="GO" id="GO:0006790">
    <property type="term" value="P:sulfur compound metabolic process"/>
    <property type="evidence" value="ECO:0007669"/>
    <property type="project" value="TreeGrafter"/>
</dbReference>
<evidence type="ECO:0000259" key="6">
    <source>
        <dbReference type="Pfam" id="PF02668"/>
    </source>
</evidence>
<dbReference type="GO" id="GO:0005737">
    <property type="term" value="C:cytoplasm"/>
    <property type="evidence" value="ECO:0007669"/>
    <property type="project" value="TreeGrafter"/>
</dbReference>
<keyword evidence="5" id="KW-0408">Iron</keyword>
<dbReference type="PANTHER" id="PTHR30468">
    <property type="entry name" value="ALPHA-KETOGLUTARATE-DEPENDENT SULFONATE DIOXYGENASE"/>
    <property type="match status" value="1"/>
</dbReference>
<evidence type="ECO:0000256" key="1">
    <source>
        <dbReference type="ARBA" id="ARBA00005896"/>
    </source>
</evidence>
<organism evidence="7 8">
    <name type="scientific">Marinimicrococcus flavescens</name>
    <dbReference type="NCBI Taxonomy" id="3031815"/>
    <lineage>
        <taxon>Bacteria</taxon>
        <taxon>Pseudomonadati</taxon>
        <taxon>Pseudomonadota</taxon>
        <taxon>Alphaproteobacteria</taxon>
        <taxon>Geminicoccales</taxon>
        <taxon>Geminicoccaceae</taxon>
        <taxon>Marinimicrococcus</taxon>
    </lineage>
</organism>
<dbReference type="InterPro" id="IPR051323">
    <property type="entry name" value="AtsK-like"/>
</dbReference>
<dbReference type="AlphaFoldDB" id="A0AAP3XSH3"/>
<evidence type="ECO:0000256" key="3">
    <source>
        <dbReference type="ARBA" id="ARBA00022964"/>
    </source>
</evidence>
<dbReference type="InterPro" id="IPR042098">
    <property type="entry name" value="TauD-like_sf"/>
</dbReference>
<comment type="similarity">
    <text evidence="1">Belongs to the TfdA dioxygenase family.</text>
</comment>
<keyword evidence="3 7" id="KW-0223">Dioxygenase</keyword>
<proteinExistence type="inferred from homology"/>
<dbReference type="PANTHER" id="PTHR30468:SF1">
    <property type="entry name" value="ALPHA-KETOGLUTARATE-DEPENDENT SULFONATE DIOXYGENASE"/>
    <property type="match status" value="1"/>
</dbReference>
<accession>A0AAP3XSH3</accession>
<dbReference type="RefSeq" id="WP_327789636.1">
    <property type="nucleotide sequence ID" value="NZ_JARGEQ010000126.1"/>
</dbReference>
<sequence length="292" mass="32199">MALEVRPMWEGSFGAEISGFDMTRETGQEDWRRLVGASHTHGVIRLRGQKADPAALLRLASRFGTPVPHILTHFHVEGHSAVLKLSNIVTDGKQWGIYDGANYWHTDMAFEDPPGAATIVYALKTPRQGGATRVADMYAAYDELPDAMKKRIDGLVVLHHYGNRDDLDENSTGSASKLTDEQKKQVRNVFHRLVRPHPVAGRKALYGVSGSSFGIVGMPDDEAIDLLNELKAHATQERYVRELEYGPGDIAVWDTSCTLHAATPLAPVDSPDDPMARLLHRVSVKGRSPLFS</sequence>
<evidence type="ECO:0000256" key="4">
    <source>
        <dbReference type="ARBA" id="ARBA00023002"/>
    </source>
</evidence>
<dbReference type="GO" id="GO:0000908">
    <property type="term" value="F:taurine dioxygenase activity"/>
    <property type="evidence" value="ECO:0007669"/>
    <property type="project" value="TreeGrafter"/>
</dbReference>
<name>A0AAP3XSH3_9PROT</name>
<evidence type="ECO:0000313" key="7">
    <source>
        <dbReference type="EMBL" id="MDF1587217.1"/>
    </source>
</evidence>
<feature type="domain" description="TauD/TfdA-like" evidence="6">
    <location>
        <begin position="10"/>
        <end position="281"/>
    </location>
</feature>
<dbReference type="GO" id="GO:0046872">
    <property type="term" value="F:metal ion binding"/>
    <property type="evidence" value="ECO:0007669"/>
    <property type="project" value="UniProtKB-KW"/>
</dbReference>
<evidence type="ECO:0000313" key="8">
    <source>
        <dbReference type="Proteomes" id="UP001301140"/>
    </source>
</evidence>
<keyword evidence="2" id="KW-0479">Metal-binding</keyword>
<gene>
    <name evidence="7" type="ORF">PZ740_12590</name>
</gene>
<dbReference type="SUPFAM" id="SSF51197">
    <property type="entry name" value="Clavaminate synthase-like"/>
    <property type="match status" value="1"/>
</dbReference>
<dbReference type="InterPro" id="IPR003819">
    <property type="entry name" value="TauD/TfdA-like"/>
</dbReference>
<dbReference type="Proteomes" id="UP001301140">
    <property type="component" value="Unassembled WGS sequence"/>
</dbReference>
<evidence type="ECO:0000256" key="2">
    <source>
        <dbReference type="ARBA" id="ARBA00022723"/>
    </source>
</evidence>
<dbReference type="Pfam" id="PF02668">
    <property type="entry name" value="TauD"/>
    <property type="match status" value="1"/>
</dbReference>
<protein>
    <submittedName>
        <fullName evidence="7">TauD/TfdA family dioxygenase</fullName>
    </submittedName>
</protein>
<comment type="caution">
    <text evidence="7">The sequence shown here is derived from an EMBL/GenBank/DDBJ whole genome shotgun (WGS) entry which is preliminary data.</text>
</comment>
<dbReference type="EMBL" id="JARGEQ010000126">
    <property type="protein sequence ID" value="MDF1587217.1"/>
    <property type="molecule type" value="Genomic_DNA"/>
</dbReference>
<keyword evidence="8" id="KW-1185">Reference proteome</keyword>
<dbReference type="Gene3D" id="3.60.130.10">
    <property type="entry name" value="Clavaminate synthase-like"/>
    <property type="match status" value="1"/>
</dbReference>
<keyword evidence="4" id="KW-0560">Oxidoreductase</keyword>